<gene>
    <name evidence="3" type="ORF">A3G45_00785</name>
</gene>
<feature type="domain" description="NAD-dependent epimerase/dehydratase" evidence="2">
    <location>
        <begin position="8"/>
        <end position="245"/>
    </location>
</feature>
<evidence type="ECO:0000259" key="2">
    <source>
        <dbReference type="Pfam" id="PF01370"/>
    </source>
</evidence>
<dbReference type="EMBL" id="MHPE01000018">
    <property type="protein sequence ID" value="OGZ77021.1"/>
    <property type="molecule type" value="Genomic_DNA"/>
</dbReference>
<comment type="similarity">
    <text evidence="1">Belongs to the NAD(P)-dependent epimerase/dehydratase family.</text>
</comment>
<evidence type="ECO:0000313" key="4">
    <source>
        <dbReference type="Proteomes" id="UP000178632"/>
    </source>
</evidence>
<dbReference type="PRINTS" id="PR01713">
    <property type="entry name" value="NUCEPIMERASE"/>
</dbReference>
<dbReference type="SUPFAM" id="SSF51735">
    <property type="entry name" value="NAD(P)-binding Rossmann-fold domains"/>
    <property type="match status" value="1"/>
</dbReference>
<dbReference type="Proteomes" id="UP000178632">
    <property type="component" value="Unassembled WGS sequence"/>
</dbReference>
<dbReference type="Gene3D" id="3.40.50.720">
    <property type="entry name" value="NAD(P)-binding Rossmann-like Domain"/>
    <property type="match status" value="1"/>
</dbReference>
<dbReference type="Gene3D" id="3.90.25.10">
    <property type="entry name" value="UDP-galactose 4-epimerase, domain 1"/>
    <property type="match status" value="1"/>
</dbReference>
<dbReference type="InterPro" id="IPR036291">
    <property type="entry name" value="NAD(P)-bd_dom_sf"/>
</dbReference>
<organism evidence="3 4">
    <name type="scientific">Candidatus Staskawiczbacteria bacterium RIFCSPLOWO2_12_FULL_37_15</name>
    <dbReference type="NCBI Taxonomy" id="1802218"/>
    <lineage>
        <taxon>Bacteria</taxon>
        <taxon>Candidatus Staskawicziibacteriota</taxon>
    </lineage>
</organism>
<evidence type="ECO:0000256" key="1">
    <source>
        <dbReference type="ARBA" id="ARBA00007637"/>
    </source>
</evidence>
<dbReference type="AlphaFoldDB" id="A0A1G2IRJ0"/>
<comment type="caution">
    <text evidence="3">The sequence shown here is derived from an EMBL/GenBank/DDBJ whole genome shotgun (WGS) entry which is preliminary data.</text>
</comment>
<dbReference type="PANTHER" id="PTHR43000">
    <property type="entry name" value="DTDP-D-GLUCOSE 4,6-DEHYDRATASE-RELATED"/>
    <property type="match status" value="1"/>
</dbReference>
<proteinExistence type="inferred from homology"/>
<dbReference type="InterPro" id="IPR001509">
    <property type="entry name" value="Epimerase_deHydtase"/>
</dbReference>
<name>A0A1G2IRJ0_9BACT</name>
<reference evidence="3 4" key="1">
    <citation type="journal article" date="2016" name="Nat. Commun.">
        <title>Thousands of microbial genomes shed light on interconnected biogeochemical processes in an aquifer system.</title>
        <authorList>
            <person name="Anantharaman K."/>
            <person name="Brown C.T."/>
            <person name="Hug L.A."/>
            <person name="Sharon I."/>
            <person name="Castelle C.J."/>
            <person name="Probst A.J."/>
            <person name="Thomas B.C."/>
            <person name="Singh A."/>
            <person name="Wilkins M.J."/>
            <person name="Karaoz U."/>
            <person name="Brodie E.L."/>
            <person name="Williams K.H."/>
            <person name="Hubbard S.S."/>
            <person name="Banfield J.F."/>
        </authorList>
    </citation>
    <scope>NUCLEOTIDE SEQUENCE [LARGE SCALE GENOMIC DNA]</scope>
</reference>
<dbReference type="Pfam" id="PF01370">
    <property type="entry name" value="Epimerase"/>
    <property type="match status" value="1"/>
</dbReference>
<accession>A0A1G2IRJ0</accession>
<sequence length="314" mass="35382">MDTKVKKILITGGAGFMGRWTAKNLLDKGHKIWILDNLSNGFEKNIEEFRDKLQSFTTGDIKDEKALEKLFENNFDICVHFAAAIDVQDSIDNPEKNFNDNCVGAFNVLEQCKKHNTKIVFISSALVYKTAESGQKITEEHPLNASCPYTANKINGENLVMSYFKTYNLPTVILRPFSIYGPFQRSDSEGGVMSIFINKKLKSEPLDVFGDGEQSRDFFYIEDCAEFVARACLSDKAIGQVFNAGFGEEVKIKDLAKKITGSEADIRFIKHHHPHAEVMSMCADSSKAENVLNWKPTISLDEGINRTTQWLKLK</sequence>
<evidence type="ECO:0000313" key="3">
    <source>
        <dbReference type="EMBL" id="OGZ77021.1"/>
    </source>
</evidence>
<protein>
    <submittedName>
        <fullName evidence="3">NAD-dependent dehydratase</fullName>
    </submittedName>
</protein>